<gene>
    <name evidence="2" type="ORF">CLV30_106254</name>
</gene>
<evidence type="ECO:0000313" key="2">
    <source>
        <dbReference type="EMBL" id="PSL04248.1"/>
    </source>
</evidence>
<keyword evidence="3" id="KW-1185">Reference proteome</keyword>
<protein>
    <submittedName>
        <fullName evidence="2">Uncharacterized protein</fullName>
    </submittedName>
</protein>
<accession>A0A2P8E442</accession>
<feature type="region of interest" description="Disordered" evidence="1">
    <location>
        <begin position="1"/>
        <end position="31"/>
    </location>
</feature>
<organism evidence="2 3">
    <name type="scientific">Haloactinopolyspora alba</name>
    <dbReference type="NCBI Taxonomy" id="648780"/>
    <lineage>
        <taxon>Bacteria</taxon>
        <taxon>Bacillati</taxon>
        <taxon>Actinomycetota</taxon>
        <taxon>Actinomycetes</taxon>
        <taxon>Jiangellales</taxon>
        <taxon>Jiangellaceae</taxon>
        <taxon>Haloactinopolyspora</taxon>
    </lineage>
</organism>
<evidence type="ECO:0000256" key="1">
    <source>
        <dbReference type="SAM" id="MobiDB-lite"/>
    </source>
</evidence>
<dbReference type="Proteomes" id="UP000243528">
    <property type="component" value="Unassembled WGS sequence"/>
</dbReference>
<dbReference type="AlphaFoldDB" id="A0A2P8E442"/>
<name>A0A2P8E442_9ACTN</name>
<comment type="caution">
    <text evidence="2">The sequence shown here is derived from an EMBL/GenBank/DDBJ whole genome shotgun (WGS) entry which is preliminary data.</text>
</comment>
<evidence type="ECO:0000313" key="3">
    <source>
        <dbReference type="Proteomes" id="UP000243528"/>
    </source>
</evidence>
<proteinExistence type="predicted"/>
<dbReference type="RefSeq" id="WP_165358512.1">
    <property type="nucleotide sequence ID" value="NZ_ML142900.1"/>
</dbReference>
<reference evidence="2 3" key="1">
    <citation type="submission" date="2018-03" db="EMBL/GenBank/DDBJ databases">
        <title>Genomic Encyclopedia of Archaeal and Bacterial Type Strains, Phase II (KMG-II): from individual species to whole genera.</title>
        <authorList>
            <person name="Goeker M."/>
        </authorList>
    </citation>
    <scope>NUCLEOTIDE SEQUENCE [LARGE SCALE GENOMIC DNA]</scope>
    <source>
        <strain evidence="2 3">DSM 45211</strain>
    </source>
</reference>
<sequence>MSMTQMQRREAVLREASRRARERESGKAERRAATLRAAARLRWAASTGASYGR</sequence>
<feature type="compositionally biased region" description="Basic and acidic residues" evidence="1">
    <location>
        <begin position="7"/>
        <end position="31"/>
    </location>
</feature>
<dbReference type="EMBL" id="PYGE01000006">
    <property type="protein sequence ID" value="PSL04248.1"/>
    <property type="molecule type" value="Genomic_DNA"/>
</dbReference>